<dbReference type="Proteomes" id="UP000507962">
    <property type="component" value="Unassembled WGS sequence"/>
</dbReference>
<protein>
    <submittedName>
        <fullName evidence="5">Set domain</fullName>
    </submittedName>
</protein>
<dbReference type="InterPro" id="IPR046341">
    <property type="entry name" value="SET_dom_sf"/>
</dbReference>
<dbReference type="Pfam" id="PF00856">
    <property type="entry name" value="SET"/>
    <property type="match status" value="1"/>
</dbReference>
<dbReference type="AlphaFoldDB" id="A0A4U8YIC7"/>
<dbReference type="PANTHER" id="PTHR12350">
    <property type="entry name" value="HISTONE-LYSINE N-METHYLTRANSFERASE-RELATED"/>
    <property type="match status" value="1"/>
</dbReference>
<evidence type="ECO:0000313" key="5">
    <source>
        <dbReference type="EMBL" id="VFQ42994.1"/>
    </source>
</evidence>
<dbReference type="PROSITE" id="PS50868">
    <property type="entry name" value="POST_SET"/>
    <property type="match status" value="1"/>
</dbReference>
<evidence type="ECO:0000256" key="2">
    <source>
        <dbReference type="ARBA" id="ARBA00022691"/>
    </source>
</evidence>
<gene>
    <name evidence="5" type="ORF">MSL71_6160</name>
</gene>
<evidence type="ECO:0000259" key="4">
    <source>
        <dbReference type="PROSITE" id="PS50868"/>
    </source>
</evidence>
<dbReference type="InterPro" id="IPR003616">
    <property type="entry name" value="Post-SET_dom"/>
</dbReference>
<dbReference type="SUPFAM" id="SSF82199">
    <property type="entry name" value="SET domain"/>
    <property type="match status" value="1"/>
</dbReference>
<keyword evidence="1" id="KW-0808">Transferase</keyword>
<dbReference type="EMBL" id="CAADHO010000001">
    <property type="protein sequence ID" value="VFQ42994.1"/>
    <property type="molecule type" value="Genomic_DNA"/>
</dbReference>
<dbReference type="PANTHER" id="PTHR12350:SF19">
    <property type="entry name" value="SET DOMAIN-CONTAINING PROTEIN"/>
    <property type="match status" value="1"/>
</dbReference>
<dbReference type="GO" id="GO:0016740">
    <property type="term" value="F:transferase activity"/>
    <property type="evidence" value="ECO:0007669"/>
    <property type="project" value="UniProtKB-KW"/>
</dbReference>
<feature type="domain" description="SET" evidence="3">
    <location>
        <begin position="9"/>
        <end position="112"/>
    </location>
</feature>
<feature type="domain" description="Post-SET" evidence="4">
    <location>
        <begin position="120"/>
        <end position="136"/>
    </location>
</feature>
<organism evidence="5 6">
    <name type="scientific">Desulfoluna butyratoxydans</name>
    <dbReference type="NCBI Taxonomy" id="231438"/>
    <lineage>
        <taxon>Bacteria</taxon>
        <taxon>Pseudomonadati</taxon>
        <taxon>Thermodesulfobacteriota</taxon>
        <taxon>Desulfobacteria</taxon>
        <taxon>Desulfobacterales</taxon>
        <taxon>Desulfolunaceae</taxon>
        <taxon>Desulfoluna</taxon>
    </lineage>
</organism>
<sequence>MHIYPDTTEKPEGYPSRKDFFVSTEGDEKGFGLFTRRAFKKGEMMARFTGEVLDEIRLHTLQISPTKHLHDPHFVGYLLHACDPNVALDMKTLTMWALKDINPGEALTMDYTSTEDVLYRQFPCLCEADNCRKWITGRLEAPSEEGYAYLKGLKLATPAKKVYAHA</sequence>
<dbReference type="InterPro" id="IPR001214">
    <property type="entry name" value="SET_dom"/>
</dbReference>
<evidence type="ECO:0000313" key="6">
    <source>
        <dbReference type="Proteomes" id="UP000507962"/>
    </source>
</evidence>
<evidence type="ECO:0000259" key="3">
    <source>
        <dbReference type="PROSITE" id="PS50280"/>
    </source>
</evidence>
<dbReference type="RefSeq" id="WP_180137189.1">
    <property type="nucleotide sequence ID" value="NZ_CAADHO010000001.1"/>
</dbReference>
<evidence type="ECO:0000256" key="1">
    <source>
        <dbReference type="ARBA" id="ARBA00022679"/>
    </source>
</evidence>
<dbReference type="InterPro" id="IPR053201">
    <property type="entry name" value="Flavunoidine_N-MTase"/>
</dbReference>
<reference evidence="5 6" key="1">
    <citation type="submission" date="2019-03" db="EMBL/GenBank/DDBJ databases">
        <authorList>
            <person name="Nijsse B."/>
        </authorList>
    </citation>
    <scope>NUCLEOTIDE SEQUENCE [LARGE SCALE GENOMIC DNA]</scope>
    <source>
        <strain evidence="5">Desulfoluna butyratoxydans MSL71</strain>
    </source>
</reference>
<keyword evidence="2" id="KW-0949">S-adenosyl-L-methionine</keyword>
<dbReference type="Gene3D" id="2.170.270.10">
    <property type="entry name" value="SET domain"/>
    <property type="match status" value="1"/>
</dbReference>
<keyword evidence="6" id="KW-1185">Reference proteome</keyword>
<proteinExistence type="predicted"/>
<accession>A0A4U8YIC7</accession>
<name>A0A4U8YIC7_9BACT</name>
<dbReference type="PROSITE" id="PS50280">
    <property type="entry name" value="SET"/>
    <property type="match status" value="1"/>
</dbReference>